<sequence>MLTSECSLEREHQQYLDKNPTGYCGIGGTGVSCPVGVAPAPEGDK</sequence>
<evidence type="ECO:0000313" key="1">
    <source>
        <dbReference type="EMBL" id="GES31147.1"/>
    </source>
</evidence>
<evidence type="ECO:0008006" key="3">
    <source>
        <dbReference type="Google" id="ProtNLM"/>
    </source>
</evidence>
<dbReference type="InterPro" id="IPR036509">
    <property type="entry name" value="Met_Sox_Rdtase_MsrA_sf"/>
</dbReference>
<dbReference type="Proteomes" id="UP000325598">
    <property type="component" value="Unassembled WGS sequence"/>
</dbReference>
<keyword evidence="2" id="KW-1185">Reference proteome</keyword>
<dbReference type="Gene3D" id="3.30.1060.10">
    <property type="entry name" value="Peptide methionine sulphoxide reductase MsrA"/>
    <property type="match status" value="1"/>
</dbReference>
<name>A0A5J4L9W2_9ACTN</name>
<proteinExistence type="predicted"/>
<dbReference type="AlphaFoldDB" id="A0A5J4L9W2"/>
<accession>A0A5J4L9W2</accession>
<comment type="caution">
    <text evidence="1">The sequence shown here is derived from an EMBL/GenBank/DDBJ whole genome shotgun (WGS) entry which is preliminary data.</text>
</comment>
<dbReference type="GO" id="GO:0008113">
    <property type="term" value="F:peptide-methionine (S)-S-oxide reductase activity"/>
    <property type="evidence" value="ECO:0007669"/>
    <property type="project" value="InterPro"/>
</dbReference>
<dbReference type="SUPFAM" id="SSF55068">
    <property type="entry name" value="Peptide methionine sulfoxide reductase"/>
    <property type="match status" value="1"/>
</dbReference>
<dbReference type="EMBL" id="BLAG01000010">
    <property type="protein sequence ID" value="GES31147.1"/>
    <property type="molecule type" value="Genomic_DNA"/>
</dbReference>
<evidence type="ECO:0000313" key="2">
    <source>
        <dbReference type="Proteomes" id="UP000325598"/>
    </source>
</evidence>
<gene>
    <name evidence="1" type="ORF">San01_36340</name>
</gene>
<reference evidence="1 2" key="1">
    <citation type="submission" date="2019-10" db="EMBL/GenBank/DDBJ databases">
        <title>Whole genome shotgun sequence of Streptomyces angustmyceticus NBRC 3934.</title>
        <authorList>
            <person name="Hosoyama A."/>
            <person name="Ichikawa N."/>
            <person name="Kimura A."/>
            <person name="Kitahashi Y."/>
            <person name="Komaki H."/>
            <person name="Uohara A."/>
        </authorList>
    </citation>
    <scope>NUCLEOTIDE SEQUENCE [LARGE SCALE GENOMIC DNA]</scope>
    <source>
        <strain evidence="1 2">NBRC 3934</strain>
    </source>
</reference>
<organism evidence="1 2">
    <name type="scientific">Streptomyces angustmyceticus</name>
    <dbReference type="NCBI Taxonomy" id="285578"/>
    <lineage>
        <taxon>Bacteria</taxon>
        <taxon>Bacillati</taxon>
        <taxon>Actinomycetota</taxon>
        <taxon>Actinomycetes</taxon>
        <taxon>Kitasatosporales</taxon>
        <taxon>Streptomycetaceae</taxon>
        <taxon>Streptomyces</taxon>
    </lineage>
</organism>
<protein>
    <recommendedName>
        <fullName evidence="3">Peptide-methionine (S)-S-oxide reductase</fullName>
    </recommendedName>
</protein>